<keyword evidence="3" id="KW-1185">Reference proteome</keyword>
<dbReference type="Pfam" id="PF00724">
    <property type="entry name" value="Oxidored_FMN"/>
    <property type="match status" value="1"/>
</dbReference>
<dbReference type="HOGENOM" id="CLU_012153_7_4_1"/>
<sequence length="133" mass="15120">MKDPVPQYTDVITRIRDLYPDFSYIHVVEPRVDGSTTRNAVNSHQASQSDLIRDLWAPRPFISVGAFDRKLGLEVAEKKGHLIAYGRPFISNPDLVYRLKNNLPLAKGNRATYYGPRNWTPEGYTDYPVAVQA</sequence>
<dbReference type="InParanoid" id="A0A0C3AB98"/>
<reference evidence="3" key="2">
    <citation type="submission" date="2015-01" db="EMBL/GenBank/DDBJ databases">
        <title>Evolutionary Origins and Diversification of the Mycorrhizal Mutualists.</title>
        <authorList>
            <consortium name="DOE Joint Genome Institute"/>
            <consortium name="Mycorrhizal Genomics Consortium"/>
            <person name="Kohler A."/>
            <person name="Kuo A."/>
            <person name="Nagy L.G."/>
            <person name="Floudas D."/>
            <person name="Copeland A."/>
            <person name="Barry K.W."/>
            <person name="Cichocki N."/>
            <person name="Veneault-Fourrey C."/>
            <person name="LaButti K."/>
            <person name="Lindquist E.A."/>
            <person name="Lipzen A."/>
            <person name="Lundell T."/>
            <person name="Morin E."/>
            <person name="Murat C."/>
            <person name="Riley R."/>
            <person name="Ohm R."/>
            <person name="Sun H."/>
            <person name="Tunlid A."/>
            <person name="Henrissat B."/>
            <person name="Grigoriev I.V."/>
            <person name="Hibbett D.S."/>
            <person name="Martin F."/>
        </authorList>
    </citation>
    <scope>NUCLEOTIDE SEQUENCE [LARGE SCALE GENOMIC DNA]</scope>
    <source>
        <strain evidence="3">F 1598</strain>
    </source>
</reference>
<evidence type="ECO:0000313" key="2">
    <source>
        <dbReference type="EMBL" id="KIM71063.1"/>
    </source>
</evidence>
<dbReference type="SUPFAM" id="SSF51395">
    <property type="entry name" value="FMN-linked oxidoreductases"/>
    <property type="match status" value="1"/>
</dbReference>
<dbReference type="GO" id="GO:0016491">
    <property type="term" value="F:oxidoreductase activity"/>
    <property type="evidence" value="ECO:0007669"/>
    <property type="project" value="InterPro"/>
</dbReference>
<dbReference type="OrthoDB" id="276546at2759"/>
<dbReference type="InterPro" id="IPR001155">
    <property type="entry name" value="OxRdtase_FMN_N"/>
</dbReference>
<evidence type="ECO:0000259" key="1">
    <source>
        <dbReference type="Pfam" id="PF00724"/>
    </source>
</evidence>
<reference evidence="2 3" key="1">
    <citation type="submission" date="2014-04" db="EMBL/GenBank/DDBJ databases">
        <authorList>
            <consortium name="DOE Joint Genome Institute"/>
            <person name="Kuo A."/>
            <person name="Tarkka M."/>
            <person name="Buscot F."/>
            <person name="Kohler A."/>
            <person name="Nagy L.G."/>
            <person name="Floudas D."/>
            <person name="Copeland A."/>
            <person name="Barry K.W."/>
            <person name="Cichocki N."/>
            <person name="Veneault-Fourrey C."/>
            <person name="LaButti K."/>
            <person name="Lindquist E.A."/>
            <person name="Lipzen A."/>
            <person name="Lundell T."/>
            <person name="Morin E."/>
            <person name="Murat C."/>
            <person name="Sun H."/>
            <person name="Tunlid A."/>
            <person name="Henrissat B."/>
            <person name="Grigoriev I.V."/>
            <person name="Hibbett D.S."/>
            <person name="Martin F."/>
            <person name="Nordberg H.P."/>
            <person name="Cantor M.N."/>
            <person name="Hua S.X."/>
        </authorList>
    </citation>
    <scope>NUCLEOTIDE SEQUENCE [LARGE SCALE GENOMIC DNA]</scope>
    <source>
        <strain evidence="2 3">F 1598</strain>
    </source>
</reference>
<proteinExistence type="predicted"/>
<gene>
    <name evidence="2" type="ORF">PILCRDRAFT_83165</name>
</gene>
<dbReference type="InterPro" id="IPR045247">
    <property type="entry name" value="Oye-like"/>
</dbReference>
<protein>
    <recommendedName>
        <fullName evidence="1">NADH:flavin oxidoreductase/NADH oxidase N-terminal domain-containing protein</fullName>
    </recommendedName>
</protein>
<dbReference type="STRING" id="765440.A0A0C3AB98"/>
<dbReference type="EMBL" id="KN833530">
    <property type="protein sequence ID" value="KIM71063.1"/>
    <property type="molecule type" value="Genomic_DNA"/>
</dbReference>
<dbReference type="InterPro" id="IPR013785">
    <property type="entry name" value="Aldolase_TIM"/>
</dbReference>
<accession>A0A0C3AB98</accession>
<evidence type="ECO:0000313" key="3">
    <source>
        <dbReference type="Proteomes" id="UP000054166"/>
    </source>
</evidence>
<dbReference type="Gene3D" id="3.20.20.70">
    <property type="entry name" value="Aldolase class I"/>
    <property type="match status" value="1"/>
</dbReference>
<dbReference type="PANTHER" id="PTHR22893">
    <property type="entry name" value="NADH OXIDOREDUCTASE-RELATED"/>
    <property type="match status" value="1"/>
</dbReference>
<name>A0A0C3AB98_PILCF</name>
<dbReference type="PANTHER" id="PTHR22893:SF91">
    <property type="entry name" value="NADPH DEHYDROGENASE 2-RELATED"/>
    <property type="match status" value="1"/>
</dbReference>
<dbReference type="Proteomes" id="UP000054166">
    <property type="component" value="Unassembled WGS sequence"/>
</dbReference>
<organism evidence="2 3">
    <name type="scientific">Piloderma croceum (strain F 1598)</name>
    <dbReference type="NCBI Taxonomy" id="765440"/>
    <lineage>
        <taxon>Eukaryota</taxon>
        <taxon>Fungi</taxon>
        <taxon>Dikarya</taxon>
        <taxon>Basidiomycota</taxon>
        <taxon>Agaricomycotina</taxon>
        <taxon>Agaricomycetes</taxon>
        <taxon>Agaricomycetidae</taxon>
        <taxon>Atheliales</taxon>
        <taxon>Atheliaceae</taxon>
        <taxon>Piloderma</taxon>
    </lineage>
</organism>
<dbReference type="AlphaFoldDB" id="A0A0C3AB98"/>
<dbReference type="GO" id="GO:0010181">
    <property type="term" value="F:FMN binding"/>
    <property type="evidence" value="ECO:0007669"/>
    <property type="project" value="InterPro"/>
</dbReference>
<feature type="domain" description="NADH:flavin oxidoreductase/NADH oxidase N-terminal" evidence="1">
    <location>
        <begin position="21"/>
        <end position="105"/>
    </location>
</feature>